<keyword evidence="1" id="KW-0472">Membrane</keyword>
<evidence type="ECO:0000313" key="2">
    <source>
        <dbReference type="EMBL" id="GEO03156.1"/>
    </source>
</evidence>
<keyword evidence="3" id="KW-1185">Reference proteome</keyword>
<evidence type="ECO:0000313" key="3">
    <source>
        <dbReference type="Proteomes" id="UP000321532"/>
    </source>
</evidence>
<keyword evidence="1" id="KW-1133">Transmembrane helix</keyword>
<dbReference type="AlphaFoldDB" id="A0A512ATW3"/>
<evidence type="ECO:0000256" key="1">
    <source>
        <dbReference type="SAM" id="Phobius"/>
    </source>
</evidence>
<name>A0A512ATW3_9BACT</name>
<protein>
    <submittedName>
        <fullName evidence="2">Uncharacterized protein</fullName>
    </submittedName>
</protein>
<sequence>MLPDYPQQHITPTPEEKIQPLGSLLLFKGLVIPILLNIFKEKVQKKFIFGCFKYSPEQNPFLNQRYAASLMLPVVFNFA</sequence>
<gene>
    <name evidence="2" type="ORF">AAE02nite_08200</name>
</gene>
<keyword evidence="1" id="KW-0812">Transmembrane</keyword>
<reference evidence="2 3" key="1">
    <citation type="submission" date="2019-07" db="EMBL/GenBank/DDBJ databases">
        <title>Whole genome shotgun sequence of Adhaeribacter aerolatus NBRC 106133.</title>
        <authorList>
            <person name="Hosoyama A."/>
            <person name="Uohara A."/>
            <person name="Ohji S."/>
            <person name="Ichikawa N."/>
        </authorList>
    </citation>
    <scope>NUCLEOTIDE SEQUENCE [LARGE SCALE GENOMIC DNA]</scope>
    <source>
        <strain evidence="2 3">NBRC 106133</strain>
    </source>
</reference>
<dbReference type="EMBL" id="BJYS01000004">
    <property type="protein sequence ID" value="GEO03156.1"/>
    <property type="molecule type" value="Genomic_DNA"/>
</dbReference>
<feature type="transmembrane region" description="Helical" evidence="1">
    <location>
        <begin position="20"/>
        <end position="39"/>
    </location>
</feature>
<dbReference type="Proteomes" id="UP000321532">
    <property type="component" value="Unassembled WGS sequence"/>
</dbReference>
<organism evidence="2 3">
    <name type="scientific">Adhaeribacter aerolatus</name>
    <dbReference type="NCBI Taxonomy" id="670289"/>
    <lineage>
        <taxon>Bacteria</taxon>
        <taxon>Pseudomonadati</taxon>
        <taxon>Bacteroidota</taxon>
        <taxon>Cytophagia</taxon>
        <taxon>Cytophagales</taxon>
        <taxon>Hymenobacteraceae</taxon>
        <taxon>Adhaeribacter</taxon>
    </lineage>
</organism>
<comment type="caution">
    <text evidence="2">The sequence shown here is derived from an EMBL/GenBank/DDBJ whole genome shotgun (WGS) entry which is preliminary data.</text>
</comment>
<proteinExistence type="predicted"/>
<accession>A0A512ATW3</accession>